<dbReference type="Proteomes" id="UP000824533">
    <property type="component" value="Linkage Group LG07"/>
</dbReference>
<evidence type="ECO:0000313" key="1">
    <source>
        <dbReference type="EMBL" id="KAJ0180035.1"/>
    </source>
</evidence>
<proteinExistence type="predicted"/>
<comment type="caution">
    <text evidence="1">The sequence shown here is derived from an EMBL/GenBank/DDBJ whole genome shotgun (WGS) entry which is preliminary data.</text>
</comment>
<gene>
    <name evidence="1" type="ORF">K1T71_004626</name>
</gene>
<accession>A0ACC1D877</accession>
<name>A0ACC1D877_9NEOP</name>
<sequence>MVARSSEPQSGPQRHPADYLTWHVRATHKTSRHHNGAHCRISALEESASTQSGSTLEREMLRAVVVVLACLCLARTSPAEPYNLRLYAQNTHNTKDISNILSSIEDRLRVLDTVSAAQEKQARRLNDIEEKLERVETTLSLKLERAQLAAERLEHRLHMLQVNVQMTIKESTEKLERSQAKVAELAQNLTKHIDTHKHLLEKVNGAYADTWHRGLVLESLMRDGLALVNVTRRELADGLRALARRQRDAKKMSADLEANFEKRLNENTVKIDTKIKEVLETQKRFLDTCQRVQQDDPRQLAGVLDKLIDTIYNKTESTFHLLQSIQTTMRNHDGRVVKFISTAREPQQNEATCRRLESVFKNQSHNVFKENELRQLTEKFVALTDRADAALQKLEAQLADDPEDSEVKAEANKLMLKLNAFSEEKELDEESYWEDSDSGYFHDSGGGDIMGEDKAILTNIGRKWKRGTESTKARQPHRRHLHKHPYDRGPMESKMSNS</sequence>
<keyword evidence="2" id="KW-1185">Reference proteome</keyword>
<reference evidence="1 2" key="1">
    <citation type="journal article" date="2021" name="Front. Genet.">
        <title>Chromosome-Level Genome Assembly Reveals Significant Gene Expansion in the Toll and IMD Signaling Pathways of Dendrolimus kikuchii.</title>
        <authorList>
            <person name="Zhou J."/>
            <person name="Wu P."/>
            <person name="Xiong Z."/>
            <person name="Liu N."/>
            <person name="Zhao N."/>
            <person name="Ji M."/>
            <person name="Qiu Y."/>
            <person name="Yang B."/>
        </authorList>
    </citation>
    <scope>NUCLEOTIDE SEQUENCE [LARGE SCALE GENOMIC DNA]</scope>
    <source>
        <strain evidence="1">Ann1</strain>
    </source>
</reference>
<protein>
    <submittedName>
        <fullName evidence="1">Uncharacterized protein</fullName>
    </submittedName>
</protein>
<evidence type="ECO:0000313" key="2">
    <source>
        <dbReference type="Proteomes" id="UP000824533"/>
    </source>
</evidence>
<dbReference type="EMBL" id="CM034393">
    <property type="protein sequence ID" value="KAJ0180035.1"/>
    <property type="molecule type" value="Genomic_DNA"/>
</dbReference>
<organism evidence="1 2">
    <name type="scientific">Dendrolimus kikuchii</name>
    <dbReference type="NCBI Taxonomy" id="765133"/>
    <lineage>
        <taxon>Eukaryota</taxon>
        <taxon>Metazoa</taxon>
        <taxon>Ecdysozoa</taxon>
        <taxon>Arthropoda</taxon>
        <taxon>Hexapoda</taxon>
        <taxon>Insecta</taxon>
        <taxon>Pterygota</taxon>
        <taxon>Neoptera</taxon>
        <taxon>Endopterygota</taxon>
        <taxon>Lepidoptera</taxon>
        <taxon>Glossata</taxon>
        <taxon>Ditrysia</taxon>
        <taxon>Bombycoidea</taxon>
        <taxon>Lasiocampidae</taxon>
        <taxon>Dendrolimus</taxon>
    </lineage>
</organism>